<dbReference type="GO" id="GO:0004176">
    <property type="term" value="F:ATP-dependent peptidase activity"/>
    <property type="evidence" value="ECO:0007669"/>
    <property type="project" value="InterPro"/>
</dbReference>
<dbReference type="EMBL" id="CAADJZ010000001">
    <property type="protein sequence ID" value="VFT70698.1"/>
    <property type="molecule type" value="Genomic_DNA"/>
</dbReference>
<dbReference type="FunFam" id="1.20.5.5270:FF:000002">
    <property type="entry name" value="Lon protease homolog"/>
    <property type="match status" value="1"/>
</dbReference>
<evidence type="ECO:0000313" key="7">
    <source>
        <dbReference type="Proteomes" id="UP000358010"/>
    </source>
</evidence>
<name>A0A485JM33_ECOLX</name>
<organism evidence="6 7">
    <name type="scientific">Escherichia coli</name>
    <dbReference type="NCBI Taxonomy" id="562"/>
    <lineage>
        <taxon>Bacteria</taxon>
        <taxon>Pseudomonadati</taxon>
        <taxon>Pseudomonadota</taxon>
        <taxon>Gammaproteobacteria</taxon>
        <taxon>Enterobacterales</taxon>
        <taxon>Enterobacteriaceae</taxon>
        <taxon>Escherichia</taxon>
    </lineage>
</organism>
<keyword evidence="5" id="KW-0067">ATP-binding</keyword>
<accession>A0A485JM33</accession>
<evidence type="ECO:0000256" key="5">
    <source>
        <dbReference type="ARBA" id="ARBA00022840"/>
    </source>
</evidence>
<evidence type="ECO:0000256" key="2">
    <source>
        <dbReference type="ARBA" id="ARBA00022741"/>
    </source>
</evidence>
<dbReference type="PANTHER" id="PTHR43718:SF2">
    <property type="entry name" value="LON PROTEASE HOMOLOG, MITOCHONDRIAL"/>
    <property type="match status" value="1"/>
</dbReference>
<dbReference type="PANTHER" id="PTHR43718">
    <property type="entry name" value="LON PROTEASE"/>
    <property type="match status" value="1"/>
</dbReference>
<dbReference type="Gene3D" id="1.20.5.5270">
    <property type="match status" value="1"/>
</dbReference>
<reference evidence="6 7" key="1">
    <citation type="submission" date="2019-03" db="EMBL/GenBank/DDBJ databases">
        <authorList>
            <consortium name="Pathogen Informatics"/>
        </authorList>
    </citation>
    <scope>NUCLEOTIDE SEQUENCE [LARGE SCALE GENOMIC DNA]</scope>
    <source>
        <strain evidence="6 7">NCTC10974</strain>
    </source>
</reference>
<evidence type="ECO:0000256" key="1">
    <source>
        <dbReference type="ARBA" id="ARBA00022670"/>
    </source>
</evidence>
<dbReference type="InterPro" id="IPR027065">
    <property type="entry name" value="Lon_Prtase"/>
</dbReference>
<proteinExistence type="predicted"/>
<evidence type="ECO:0000313" key="6">
    <source>
        <dbReference type="EMBL" id="VFT70698.1"/>
    </source>
</evidence>
<dbReference type="GO" id="GO:0003677">
    <property type="term" value="F:DNA binding"/>
    <property type="evidence" value="ECO:0007669"/>
    <property type="project" value="UniProtKB-KW"/>
</dbReference>
<keyword evidence="1 6" id="KW-0645">Protease</keyword>
<gene>
    <name evidence="6" type="primary">lon_3</name>
    <name evidence="6" type="ORF">NCTC10974_04289</name>
</gene>
<evidence type="ECO:0000256" key="3">
    <source>
        <dbReference type="ARBA" id="ARBA00022801"/>
    </source>
</evidence>
<dbReference type="GO" id="GO:0004252">
    <property type="term" value="F:serine-type endopeptidase activity"/>
    <property type="evidence" value="ECO:0007669"/>
    <property type="project" value="UniProtKB-EC"/>
</dbReference>
<dbReference type="GO" id="GO:0006515">
    <property type="term" value="P:protein quality control for misfolded or incompletely synthesized proteins"/>
    <property type="evidence" value="ECO:0007669"/>
    <property type="project" value="TreeGrafter"/>
</dbReference>
<keyword evidence="4" id="KW-0720">Serine protease</keyword>
<keyword evidence="6" id="KW-0238">DNA-binding</keyword>
<sequence>MKAIQKELGEMDDAPDENEALKRKIDAAKMPKEAKEKAEAELQKLKMMSPMSAEATVVRGYIDWMVQVPWNARSKVKKDLRQAQEILDTDHYGLERVKDRILEYLAVQSRVNKSKDRSSAW</sequence>
<protein>
    <submittedName>
        <fullName evidence="6">DNA-binding ATP-dependent protease La</fullName>
        <ecNumber evidence="6">3.4.21.53</ecNumber>
    </submittedName>
</protein>
<dbReference type="AlphaFoldDB" id="A0A485JM33"/>
<dbReference type="Proteomes" id="UP000358010">
    <property type="component" value="Unassembled WGS sequence"/>
</dbReference>
<evidence type="ECO:0000256" key="4">
    <source>
        <dbReference type="ARBA" id="ARBA00022825"/>
    </source>
</evidence>
<dbReference type="GO" id="GO:0005524">
    <property type="term" value="F:ATP binding"/>
    <property type="evidence" value="ECO:0007669"/>
    <property type="project" value="UniProtKB-KW"/>
</dbReference>
<keyword evidence="2" id="KW-0547">Nucleotide-binding</keyword>
<keyword evidence="3 6" id="KW-0378">Hydrolase</keyword>
<dbReference type="EC" id="3.4.21.53" evidence="6"/>